<accession>A0ABS3YJ10</accession>
<comment type="caution">
    <text evidence="1">The sequence shown here is derived from an EMBL/GenBank/DDBJ whole genome shotgun (WGS) entry which is preliminary data.</text>
</comment>
<evidence type="ECO:0000313" key="1">
    <source>
        <dbReference type="EMBL" id="MBO9154089.1"/>
    </source>
</evidence>
<sequence length="98" mass="11300">MALGLNDIFNTGRWIATPLSHSEHYRKRMSRELRLNKKRNPWNCVFYCIKIDIIDHSIEGTEDAGFIMLLRLILTVKDLLLIESPDTGIKAITVDVQC</sequence>
<organism evidence="1 2">
    <name type="scientific">Chitinophaga chungangae</name>
    <dbReference type="NCBI Taxonomy" id="2821488"/>
    <lineage>
        <taxon>Bacteria</taxon>
        <taxon>Pseudomonadati</taxon>
        <taxon>Bacteroidota</taxon>
        <taxon>Chitinophagia</taxon>
        <taxon>Chitinophagales</taxon>
        <taxon>Chitinophagaceae</taxon>
        <taxon>Chitinophaga</taxon>
    </lineage>
</organism>
<gene>
    <name evidence="1" type="ORF">J7I43_17815</name>
</gene>
<dbReference type="Proteomes" id="UP000679126">
    <property type="component" value="Unassembled WGS sequence"/>
</dbReference>
<protein>
    <submittedName>
        <fullName evidence="1">Uncharacterized protein</fullName>
    </submittedName>
</protein>
<proteinExistence type="predicted"/>
<name>A0ABS3YJ10_9BACT</name>
<reference evidence="2" key="1">
    <citation type="submission" date="2021-03" db="EMBL/GenBank/DDBJ databases">
        <title>Assistant Professor.</title>
        <authorList>
            <person name="Huq M.A."/>
        </authorList>
    </citation>
    <scope>NUCLEOTIDE SEQUENCE [LARGE SCALE GENOMIC DNA]</scope>
    <source>
        <strain evidence="2">MAH-28</strain>
    </source>
</reference>
<evidence type="ECO:0000313" key="2">
    <source>
        <dbReference type="Proteomes" id="UP000679126"/>
    </source>
</evidence>
<dbReference type="EMBL" id="JAGHKP010000003">
    <property type="protein sequence ID" value="MBO9154089.1"/>
    <property type="molecule type" value="Genomic_DNA"/>
</dbReference>
<dbReference type="RefSeq" id="WP_209147209.1">
    <property type="nucleotide sequence ID" value="NZ_JAGHKP010000003.1"/>
</dbReference>
<keyword evidence="2" id="KW-1185">Reference proteome</keyword>